<reference evidence="2" key="3">
    <citation type="submission" date="2021-05" db="UniProtKB">
        <authorList>
            <consortium name="EnsemblPlants"/>
        </authorList>
    </citation>
    <scope>IDENTIFICATION</scope>
    <source>
        <strain evidence="2">cv. B73</strain>
    </source>
</reference>
<evidence type="ECO:0000313" key="3">
    <source>
        <dbReference type="Proteomes" id="UP000007305"/>
    </source>
</evidence>
<dbReference type="Proteomes" id="UP000007305">
    <property type="component" value="Chromosome 1"/>
</dbReference>
<evidence type="ECO:0000313" key="2">
    <source>
        <dbReference type="EnsemblPlants" id="Zm00001eb005480_P001"/>
    </source>
</evidence>
<evidence type="ECO:0000256" key="1">
    <source>
        <dbReference type="SAM" id="Phobius"/>
    </source>
</evidence>
<name>A0A804LEF8_MAIZE</name>
<dbReference type="AlphaFoldDB" id="A0A804LEF8"/>
<sequence>MKGELAHLKGEHMVSILCPWLIFISIYVATRAIYDLHSAALGFFKCPCYLLLVYFIVLSC</sequence>
<dbReference type="InParanoid" id="A0A804LEF8"/>
<accession>A0A804LEF8</accession>
<reference evidence="2" key="2">
    <citation type="submission" date="2019-07" db="EMBL/GenBank/DDBJ databases">
        <authorList>
            <person name="Seetharam A."/>
            <person name="Woodhouse M."/>
            <person name="Cannon E."/>
        </authorList>
    </citation>
    <scope>NUCLEOTIDE SEQUENCE [LARGE SCALE GENOMIC DNA]</scope>
    <source>
        <strain evidence="2">cv. B73</strain>
    </source>
</reference>
<feature type="transmembrane region" description="Helical" evidence="1">
    <location>
        <begin position="12"/>
        <end position="34"/>
    </location>
</feature>
<keyword evidence="1" id="KW-1133">Transmembrane helix</keyword>
<keyword evidence="1" id="KW-0812">Transmembrane</keyword>
<keyword evidence="3" id="KW-1185">Reference proteome</keyword>
<dbReference type="EnsemblPlants" id="Zm00001eb005480_T001">
    <property type="protein sequence ID" value="Zm00001eb005480_P001"/>
    <property type="gene ID" value="Zm00001eb005480"/>
</dbReference>
<feature type="transmembrane region" description="Helical" evidence="1">
    <location>
        <begin position="40"/>
        <end position="58"/>
    </location>
</feature>
<keyword evidence="1" id="KW-0472">Membrane</keyword>
<reference evidence="3" key="1">
    <citation type="submission" date="2015-12" db="EMBL/GenBank/DDBJ databases">
        <title>Update maize B73 reference genome by single molecule sequencing technologies.</title>
        <authorList>
            <consortium name="Maize Genome Sequencing Project"/>
            <person name="Ware D."/>
        </authorList>
    </citation>
    <scope>NUCLEOTIDE SEQUENCE [LARGE SCALE GENOMIC DNA]</scope>
    <source>
        <strain evidence="3">cv. B73</strain>
    </source>
</reference>
<organism evidence="2 3">
    <name type="scientific">Zea mays</name>
    <name type="common">Maize</name>
    <dbReference type="NCBI Taxonomy" id="4577"/>
    <lineage>
        <taxon>Eukaryota</taxon>
        <taxon>Viridiplantae</taxon>
        <taxon>Streptophyta</taxon>
        <taxon>Embryophyta</taxon>
        <taxon>Tracheophyta</taxon>
        <taxon>Spermatophyta</taxon>
        <taxon>Magnoliopsida</taxon>
        <taxon>Liliopsida</taxon>
        <taxon>Poales</taxon>
        <taxon>Poaceae</taxon>
        <taxon>PACMAD clade</taxon>
        <taxon>Panicoideae</taxon>
        <taxon>Andropogonodae</taxon>
        <taxon>Andropogoneae</taxon>
        <taxon>Tripsacinae</taxon>
        <taxon>Zea</taxon>
    </lineage>
</organism>
<protein>
    <submittedName>
        <fullName evidence="2">Uncharacterized protein</fullName>
    </submittedName>
</protein>
<dbReference type="Gramene" id="Zm00001eb005480_T001">
    <property type="protein sequence ID" value="Zm00001eb005480_P001"/>
    <property type="gene ID" value="Zm00001eb005480"/>
</dbReference>
<proteinExistence type="predicted"/>